<dbReference type="Pfam" id="PF02902">
    <property type="entry name" value="Peptidase_C48"/>
    <property type="match status" value="1"/>
</dbReference>
<dbReference type="RefSeq" id="XP_065674563.1">
    <property type="nucleotide sequence ID" value="XM_065818491.1"/>
</dbReference>
<dbReference type="PANTHER" id="PTHR46468:SF1">
    <property type="entry name" value="SENTRIN-SPECIFIC PROTEASE 8"/>
    <property type="match status" value="1"/>
</dbReference>
<evidence type="ECO:0000256" key="4">
    <source>
        <dbReference type="ARBA" id="ARBA00022807"/>
    </source>
</evidence>
<proteinExistence type="inferred from homology"/>
<dbReference type="GO" id="GO:0006508">
    <property type="term" value="P:proteolysis"/>
    <property type="evidence" value="ECO:0007669"/>
    <property type="project" value="UniProtKB-KW"/>
</dbReference>
<evidence type="ECO:0000313" key="7">
    <source>
        <dbReference type="RefSeq" id="XP_065674563.1"/>
    </source>
</evidence>
<organism evidence="6 7">
    <name type="scientific">Hydra vulgaris</name>
    <name type="common">Hydra</name>
    <name type="synonym">Hydra attenuata</name>
    <dbReference type="NCBI Taxonomy" id="6087"/>
    <lineage>
        <taxon>Eukaryota</taxon>
        <taxon>Metazoa</taxon>
        <taxon>Cnidaria</taxon>
        <taxon>Hydrozoa</taxon>
        <taxon>Hydroidolina</taxon>
        <taxon>Anthoathecata</taxon>
        <taxon>Aplanulata</taxon>
        <taxon>Hydridae</taxon>
        <taxon>Hydra</taxon>
    </lineage>
</organism>
<evidence type="ECO:0000256" key="2">
    <source>
        <dbReference type="ARBA" id="ARBA00022670"/>
    </source>
</evidence>
<dbReference type="SUPFAM" id="SSF54001">
    <property type="entry name" value="Cysteine proteinases"/>
    <property type="match status" value="1"/>
</dbReference>
<dbReference type="InterPro" id="IPR044613">
    <property type="entry name" value="Nep1/2-like"/>
</dbReference>
<dbReference type="Gene3D" id="3.40.395.10">
    <property type="entry name" value="Adenoviral Proteinase, Chain A"/>
    <property type="match status" value="1"/>
</dbReference>
<protein>
    <submittedName>
        <fullName evidence="7">Sentrin-specific protease 8 isoform X2</fullName>
    </submittedName>
</protein>
<name>A0ABM4DJ70_HYDVU</name>
<dbReference type="InterPro" id="IPR038765">
    <property type="entry name" value="Papain-like_cys_pep_sf"/>
</dbReference>
<sequence length="207" mass="23913">MSILSYHNSYLESDDIQLLSNKEWLNDRIIGFMFEYFEHELFNDLSQEIGFVSPEVSQFVKLVKTNEEVAIFLEPLELRKKKLIFFVVNNNESPLASGGTHWSLLVIWNGTFYHYDSAHTLNLRNAEILAHKVFSSIECSACFQFVNVDCQQQSNSYDCGIYVIAYCENLCQSYRRNKSLALITSVDAISQRKKILIIVNSLKINCK</sequence>
<evidence type="ECO:0000259" key="5">
    <source>
        <dbReference type="PROSITE" id="PS50600"/>
    </source>
</evidence>
<feature type="domain" description="Ubiquitin-like protease family profile" evidence="5">
    <location>
        <begin position="9"/>
        <end position="170"/>
    </location>
</feature>
<reference evidence="7" key="1">
    <citation type="submission" date="2025-08" db="UniProtKB">
        <authorList>
            <consortium name="RefSeq"/>
        </authorList>
    </citation>
    <scope>IDENTIFICATION</scope>
</reference>
<dbReference type="PROSITE" id="PS50600">
    <property type="entry name" value="ULP_PROTEASE"/>
    <property type="match status" value="1"/>
</dbReference>
<gene>
    <name evidence="7" type="primary">LOC105846693</name>
</gene>
<dbReference type="PANTHER" id="PTHR46468">
    <property type="entry name" value="SENTRIN-SPECIFIC PROTEASE 8"/>
    <property type="match status" value="1"/>
</dbReference>
<evidence type="ECO:0000256" key="1">
    <source>
        <dbReference type="ARBA" id="ARBA00005234"/>
    </source>
</evidence>
<keyword evidence="4" id="KW-0788">Thiol protease</keyword>
<dbReference type="GeneID" id="105846693"/>
<evidence type="ECO:0000256" key="3">
    <source>
        <dbReference type="ARBA" id="ARBA00022801"/>
    </source>
</evidence>
<dbReference type="InterPro" id="IPR003653">
    <property type="entry name" value="Peptidase_C48_C"/>
</dbReference>
<keyword evidence="2 7" id="KW-0645">Protease</keyword>
<accession>A0ABM4DJ70</accession>
<keyword evidence="6" id="KW-1185">Reference proteome</keyword>
<keyword evidence="3" id="KW-0378">Hydrolase</keyword>
<evidence type="ECO:0000313" key="6">
    <source>
        <dbReference type="Proteomes" id="UP001652625"/>
    </source>
</evidence>
<dbReference type="GO" id="GO:0008233">
    <property type="term" value="F:peptidase activity"/>
    <property type="evidence" value="ECO:0007669"/>
    <property type="project" value="UniProtKB-KW"/>
</dbReference>
<comment type="similarity">
    <text evidence="1">Belongs to the peptidase C48 family.</text>
</comment>
<dbReference type="Proteomes" id="UP001652625">
    <property type="component" value="Chromosome 14"/>
</dbReference>